<dbReference type="Pfam" id="PF02895">
    <property type="entry name" value="H-kinase_dim"/>
    <property type="match status" value="1"/>
</dbReference>
<feature type="domain" description="CheW-like" evidence="12">
    <location>
        <begin position="731"/>
        <end position="873"/>
    </location>
</feature>
<dbReference type="SUPFAM" id="SSF52172">
    <property type="entry name" value="CheY-like"/>
    <property type="match status" value="1"/>
</dbReference>
<dbReference type="InterPro" id="IPR001789">
    <property type="entry name" value="Sig_transdc_resp-reg_receiver"/>
</dbReference>
<dbReference type="FunFam" id="3.30.565.10:FF:000016">
    <property type="entry name" value="Chemotaxis protein CheA, putative"/>
    <property type="match status" value="1"/>
</dbReference>
<feature type="region of interest" description="Disordered" evidence="9">
    <location>
        <begin position="372"/>
        <end position="391"/>
    </location>
</feature>
<dbReference type="Gene3D" id="2.30.30.40">
    <property type="entry name" value="SH3 Domains"/>
    <property type="match status" value="1"/>
</dbReference>
<evidence type="ECO:0000259" key="10">
    <source>
        <dbReference type="PROSITE" id="PS50109"/>
    </source>
</evidence>
<dbReference type="RefSeq" id="WP_110987603.1">
    <property type="nucleotide sequence ID" value="NZ_CAWNWM010000013.1"/>
</dbReference>
<gene>
    <name evidence="14" type="primary">cheA_2</name>
    <name evidence="14" type="ORF">C1752_04370</name>
</gene>
<dbReference type="PANTHER" id="PTHR43395">
    <property type="entry name" value="SENSOR HISTIDINE KINASE CHEA"/>
    <property type="match status" value="1"/>
</dbReference>
<dbReference type="Gene3D" id="3.40.50.2300">
    <property type="match status" value="1"/>
</dbReference>
<evidence type="ECO:0000256" key="6">
    <source>
        <dbReference type="ARBA" id="ARBA00023012"/>
    </source>
</evidence>
<dbReference type="PROSITE" id="PS50894">
    <property type="entry name" value="HPT"/>
    <property type="match status" value="1"/>
</dbReference>
<keyword evidence="6" id="KW-0902">Two-component regulatory system</keyword>
<dbReference type="EC" id="2.7.13.3" evidence="2"/>
<feature type="domain" description="HPt" evidence="13">
    <location>
        <begin position="2"/>
        <end position="107"/>
    </location>
</feature>
<keyword evidence="5" id="KW-0418">Kinase</keyword>
<dbReference type="PROSITE" id="PS50109">
    <property type="entry name" value="HIS_KIN"/>
    <property type="match status" value="1"/>
</dbReference>
<organism evidence="14 15">
    <name type="scientific">Acaryochloris thomasi RCC1774</name>
    <dbReference type="NCBI Taxonomy" id="1764569"/>
    <lineage>
        <taxon>Bacteria</taxon>
        <taxon>Bacillati</taxon>
        <taxon>Cyanobacteriota</taxon>
        <taxon>Cyanophyceae</taxon>
        <taxon>Acaryochloridales</taxon>
        <taxon>Acaryochloridaceae</taxon>
        <taxon>Acaryochloris</taxon>
        <taxon>Acaryochloris thomasi</taxon>
    </lineage>
</organism>
<accession>A0A2W1JDH2</accession>
<dbReference type="InterPro" id="IPR036890">
    <property type="entry name" value="HATPase_C_sf"/>
</dbReference>
<evidence type="ECO:0000313" key="15">
    <source>
        <dbReference type="Proteomes" id="UP000248857"/>
    </source>
</evidence>
<name>A0A2W1JDH2_9CYAN</name>
<evidence type="ECO:0000256" key="1">
    <source>
        <dbReference type="ARBA" id="ARBA00000085"/>
    </source>
</evidence>
<evidence type="ECO:0000256" key="5">
    <source>
        <dbReference type="ARBA" id="ARBA00022777"/>
    </source>
</evidence>
<dbReference type="SMART" id="SM00387">
    <property type="entry name" value="HATPase_c"/>
    <property type="match status" value="1"/>
</dbReference>
<feature type="compositionally biased region" description="Low complexity" evidence="9">
    <location>
        <begin position="381"/>
        <end position="390"/>
    </location>
</feature>
<evidence type="ECO:0000313" key="14">
    <source>
        <dbReference type="EMBL" id="PZD71859.1"/>
    </source>
</evidence>
<evidence type="ECO:0000256" key="7">
    <source>
        <dbReference type="PROSITE-ProRule" id="PRU00110"/>
    </source>
</evidence>
<evidence type="ECO:0000259" key="11">
    <source>
        <dbReference type="PROSITE" id="PS50110"/>
    </source>
</evidence>
<dbReference type="GO" id="GO:0000155">
    <property type="term" value="F:phosphorelay sensor kinase activity"/>
    <property type="evidence" value="ECO:0007669"/>
    <property type="project" value="InterPro"/>
</dbReference>
<dbReference type="SMART" id="SM00260">
    <property type="entry name" value="CheW"/>
    <property type="match status" value="1"/>
</dbReference>
<dbReference type="SUPFAM" id="SSF55874">
    <property type="entry name" value="ATPase domain of HSP90 chaperone/DNA topoisomerase II/histidine kinase"/>
    <property type="match status" value="1"/>
</dbReference>
<evidence type="ECO:0000256" key="2">
    <source>
        <dbReference type="ARBA" id="ARBA00012438"/>
    </source>
</evidence>
<dbReference type="InterPro" id="IPR004358">
    <property type="entry name" value="Sig_transdc_His_kin-like_C"/>
</dbReference>
<dbReference type="SMART" id="SM00448">
    <property type="entry name" value="REC"/>
    <property type="match status" value="1"/>
</dbReference>
<evidence type="ECO:0000256" key="8">
    <source>
        <dbReference type="PROSITE-ProRule" id="PRU00169"/>
    </source>
</evidence>
<dbReference type="InterPro" id="IPR036641">
    <property type="entry name" value="HPT_dom_sf"/>
</dbReference>
<dbReference type="Pfam" id="PF00072">
    <property type="entry name" value="Response_reg"/>
    <property type="match status" value="1"/>
</dbReference>
<feature type="domain" description="Histidine kinase" evidence="10">
    <location>
        <begin position="495"/>
        <end position="729"/>
    </location>
</feature>
<dbReference type="InterPro" id="IPR011006">
    <property type="entry name" value="CheY-like_superfamily"/>
</dbReference>
<proteinExistence type="predicted"/>
<dbReference type="SMART" id="SM01231">
    <property type="entry name" value="H-kinase_dim"/>
    <property type="match status" value="1"/>
</dbReference>
<dbReference type="PROSITE" id="PS50851">
    <property type="entry name" value="CHEW"/>
    <property type="match status" value="1"/>
</dbReference>
<keyword evidence="15" id="KW-1185">Reference proteome</keyword>
<dbReference type="OrthoDB" id="291966at2"/>
<dbReference type="InterPro" id="IPR004105">
    <property type="entry name" value="CheA-like_dim"/>
</dbReference>
<comment type="caution">
    <text evidence="14">The sequence shown here is derived from an EMBL/GenBank/DDBJ whole genome shotgun (WGS) entry which is preliminary data.</text>
</comment>
<dbReference type="PROSITE" id="PS50110">
    <property type="entry name" value="RESPONSE_REGULATORY"/>
    <property type="match status" value="1"/>
</dbReference>
<dbReference type="Gene3D" id="1.20.120.160">
    <property type="entry name" value="HPT domain"/>
    <property type="match status" value="1"/>
</dbReference>
<dbReference type="Proteomes" id="UP000248857">
    <property type="component" value="Unassembled WGS sequence"/>
</dbReference>
<dbReference type="GO" id="GO:0005737">
    <property type="term" value="C:cytoplasm"/>
    <property type="evidence" value="ECO:0007669"/>
    <property type="project" value="InterPro"/>
</dbReference>
<keyword evidence="4 14" id="KW-0808">Transferase</keyword>
<dbReference type="CDD" id="cd00088">
    <property type="entry name" value="HPT"/>
    <property type="match status" value="1"/>
</dbReference>
<sequence>MPQDSEQEVRLQFLEEAREHLNTIETGIMGLGTDGVNRQTFDGILRAAHSIKGGAAMMGFTTLSHIAHRMEDFFKVLKVGKAELTDGELEQLLLKSIDLLNQIIAINRQGQSIEEEWLTAHVSPTFDQLHERLGDPQPEDEASLLAEDEGGQDMAVMLFESEVGATLERLEELLNQENPACLAEEFDIAAQELGGLGEMLDMQAFVDLCQSVVDHLEAAEGNAQVEVAHAALQEWKRSQAMVLIGQKSAIPSALDLGLSPTVVPADQQEADAPIPAPAHDLDTADLGLFSSESLFPDAADLESFIPEATEPVQLNAETEWDNLLPEPSEDEAVEAFSELEDFVLTTSEAEEDISIPTAEPAVEPIAAVQQQKKRDSAKAFEPAQEQAAPERTIRVPVSQLSQLSELFGELIIERNGLKLQLHKIRELMGLMGQRVQALDQANFRLRSTYDHASTQSAPKLVAAASGASSPNSDLALTSLADFDLLEMDRYSGLHLLSQELMETAVQIREVTNDINTNLNEADQTARALTVTSKELQTSVTQVRMRPLSDILGRFPRMLRDLSLQHGKDVTLEVIGGSTLVDRSILEALNDPLMHLIRNSFDHGIEDSETRIAQGKDPQGVIKVQATYRGNQTLITISDNGAGINLDKVQARAMQLGIDQETLDAASKSDLLDLIFEPGFSTAGQVTDLSGRGVGMDVVRTNLQNVRGAISVNTEAGIGTTFTLSVPYTLSVVRVLLVESANMLLAFPTDSVEEITLLDPKQVLAHIDQGAIRWNDTVIPMMKLEQWLSFPTPPRQPDTEEAPLINAPMVLMLNKGDDLVAMTVDRYWGEQEVTVRQVEGEIPLPTGFAGCTILGDGRIVPLMDAVGLLTWIEDQQASGSAMPTISRDNLSPEAPEFSNTQPQIMIVDDSINVRRFLALTLEKAGFRVEQAKDGQHALEKLQAGLRVQAVVSDVEMPRLDGFGFLAHVKSQPDLKQIPVVMLTSRSGDKHRNLAMTLGATDYFSKPFREQELLETLHRLVQTGA</sequence>
<dbReference type="AlphaFoldDB" id="A0A2W1JDH2"/>
<dbReference type="InterPro" id="IPR005467">
    <property type="entry name" value="His_kinase_dom"/>
</dbReference>
<dbReference type="InterPro" id="IPR036061">
    <property type="entry name" value="CheW-like_dom_sf"/>
</dbReference>
<comment type="catalytic activity">
    <reaction evidence="1">
        <text>ATP + protein L-histidine = ADP + protein N-phospho-L-histidine.</text>
        <dbReference type="EC" id="2.7.13.3"/>
    </reaction>
</comment>
<dbReference type="PANTHER" id="PTHR43395:SF1">
    <property type="entry name" value="CHEMOTAXIS PROTEIN CHEA"/>
    <property type="match status" value="1"/>
</dbReference>
<dbReference type="Gene3D" id="3.30.565.10">
    <property type="entry name" value="Histidine kinase-like ATPase, C-terminal domain"/>
    <property type="match status" value="1"/>
</dbReference>
<dbReference type="Pfam" id="PF01584">
    <property type="entry name" value="CheW"/>
    <property type="match status" value="1"/>
</dbReference>
<feature type="modified residue" description="Phosphohistidine" evidence="7">
    <location>
        <position position="49"/>
    </location>
</feature>
<evidence type="ECO:0000256" key="3">
    <source>
        <dbReference type="ARBA" id="ARBA00022553"/>
    </source>
</evidence>
<dbReference type="SUPFAM" id="SSF50341">
    <property type="entry name" value="CheW-like"/>
    <property type="match status" value="1"/>
</dbReference>
<feature type="domain" description="Response regulatory" evidence="11">
    <location>
        <begin position="902"/>
        <end position="1019"/>
    </location>
</feature>
<evidence type="ECO:0000256" key="9">
    <source>
        <dbReference type="SAM" id="MobiDB-lite"/>
    </source>
</evidence>
<dbReference type="PRINTS" id="PR00344">
    <property type="entry name" value="BCTRLSENSOR"/>
</dbReference>
<dbReference type="InterPro" id="IPR051315">
    <property type="entry name" value="Bact_Chemotaxis_CheA"/>
</dbReference>
<dbReference type="EMBL" id="PQWO01000013">
    <property type="protein sequence ID" value="PZD71859.1"/>
    <property type="molecule type" value="Genomic_DNA"/>
</dbReference>
<dbReference type="SUPFAM" id="SSF47226">
    <property type="entry name" value="Histidine-containing phosphotransfer domain, HPT domain"/>
    <property type="match status" value="1"/>
</dbReference>
<dbReference type="Pfam" id="PF01627">
    <property type="entry name" value="Hpt"/>
    <property type="match status" value="1"/>
</dbReference>
<dbReference type="InterPro" id="IPR008207">
    <property type="entry name" value="Sig_transdc_His_kin_Hpt_dom"/>
</dbReference>
<dbReference type="SMART" id="SM00073">
    <property type="entry name" value="HPT"/>
    <property type="match status" value="1"/>
</dbReference>
<evidence type="ECO:0000259" key="12">
    <source>
        <dbReference type="PROSITE" id="PS50851"/>
    </source>
</evidence>
<dbReference type="CDD" id="cd16916">
    <property type="entry name" value="HATPase_CheA-like"/>
    <property type="match status" value="1"/>
</dbReference>
<dbReference type="Pfam" id="PF02518">
    <property type="entry name" value="HATPase_c"/>
    <property type="match status" value="1"/>
</dbReference>
<evidence type="ECO:0000256" key="4">
    <source>
        <dbReference type="ARBA" id="ARBA00022679"/>
    </source>
</evidence>
<keyword evidence="3 8" id="KW-0597">Phosphoprotein</keyword>
<protein>
    <recommendedName>
        <fullName evidence="2">histidine kinase</fullName>
        <ecNumber evidence="2">2.7.13.3</ecNumber>
    </recommendedName>
</protein>
<reference evidence="14 15" key="1">
    <citation type="journal article" date="2018" name="Sci. Rep.">
        <title>A novel species of the marine cyanobacterium Acaryochloris with a unique pigment content and lifestyle.</title>
        <authorList>
            <person name="Partensky F."/>
            <person name="Six C."/>
            <person name="Ratin M."/>
            <person name="Garczarek L."/>
            <person name="Vaulot D."/>
            <person name="Probert I."/>
            <person name="Calteau A."/>
            <person name="Gourvil P."/>
            <person name="Marie D."/>
            <person name="Grebert T."/>
            <person name="Bouchier C."/>
            <person name="Le Panse S."/>
            <person name="Gachenot M."/>
            <person name="Rodriguez F."/>
            <person name="Garrido J.L."/>
        </authorList>
    </citation>
    <scope>NUCLEOTIDE SEQUENCE [LARGE SCALE GENOMIC DNA]</scope>
    <source>
        <strain evidence="14 15">RCC1774</strain>
    </source>
</reference>
<dbReference type="InterPro" id="IPR003594">
    <property type="entry name" value="HATPase_dom"/>
</dbReference>
<evidence type="ECO:0000259" key="13">
    <source>
        <dbReference type="PROSITE" id="PS50894"/>
    </source>
</evidence>
<dbReference type="InterPro" id="IPR002545">
    <property type="entry name" value="CheW-lke_dom"/>
</dbReference>
<feature type="modified residue" description="4-aspartylphosphate" evidence="8">
    <location>
        <position position="952"/>
    </location>
</feature>
<dbReference type="GO" id="GO:0006935">
    <property type="term" value="P:chemotaxis"/>
    <property type="evidence" value="ECO:0007669"/>
    <property type="project" value="InterPro"/>
</dbReference>